<keyword evidence="2" id="KW-1185">Reference proteome</keyword>
<reference evidence="1" key="1">
    <citation type="journal article" date="2020" name="Stud. Mycol.">
        <title>101 Dothideomycetes genomes: a test case for predicting lifestyles and emergence of pathogens.</title>
        <authorList>
            <person name="Haridas S."/>
            <person name="Albert R."/>
            <person name="Binder M."/>
            <person name="Bloem J."/>
            <person name="Labutti K."/>
            <person name="Salamov A."/>
            <person name="Andreopoulos B."/>
            <person name="Baker S."/>
            <person name="Barry K."/>
            <person name="Bills G."/>
            <person name="Bluhm B."/>
            <person name="Cannon C."/>
            <person name="Castanera R."/>
            <person name="Culley D."/>
            <person name="Daum C."/>
            <person name="Ezra D."/>
            <person name="Gonzalez J."/>
            <person name="Henrissat B."/>
            <person name="Kuo A."/>
            <person name="Liang C."/>
            <person name="Lipzen A."/>
            <person name="Lutzoni F."/>
            <person name="Magnuson J."/>
            <person name="Mondo S."/>
            <person name="Nolan M."/>
            <person name="Ohm R."/>
            <person name="Pangilinan J."/>
            <person name="Park H.-J."/>
            <person name="Ramirez L."/>
            <person name="Alfaro M."/>
            <person name="Sun H."/>
            <person name="Tritt A."/>
            <person name="Yoshinaga Y."/>
            <person name="Zwiers L.-H."/>
            <person name="Turgeon B."/>
            <person name="Goodwin S."/>
            <person name="Spatafora J."/>
            <person name="Crous P."/>
            <person name="Grigoriev I."/>
        </authorList>
    </citation>
    <scope>NUCLEOTIDE SEQUENCE</scope>
    <source>
        <strain evidence="1">CBS 121167</strain>
    </source>
</reference>
<evidence type="ECO:0000313" key="1">
    <source>
        <dbReference type="EMBL" id="KAF2137699.1"/>
    </source>
</evidence>
<feature type="non-terminal residue" evidence="1">
    <location>
        <position position="1"/>
    </location>
</feature>
<dbReference type="EMBL" id="ML995500">
    <property type="protein sequence ID" value="KAF2137699.1"/>
    <property type="molecule type" value="Genomic_DNA"/>
</dbReference>
<sequence length="75" mass="8268">ELRKARTFIEKLSETLDAFLAISRAKYDGAKIQLLPSPFTRATSYFTCTCSGVQDALDFLKGGYSHLQGSEPSYG</sequence>
<accession>A0A6A6B0J1</accession>
<gene>
    <name evidence="1" type="ORF">K452DRAFT_235414</name>
</gene>
<name>A0A6A6B0J1_9PEZI</name>
<protein>
    <submittedName>
        <fullName evidence="1">Uncharacterized protein</fullName>
    </submittedName>
</protein>
<proteinExistence type="predicted"/>
<dbReference type="GeneID" id="54294928"/>
<dbReference type="AlphaFoldDB" id="A0A6A6B0J1"/>
<organism evidence="1 2">
    <name type="scientific">Aplosporella prunicola CBS 121167</name>
    <dbReference type="NCBI Taxonomy" id="1176127"/>
    <lineage>
        <taxon>Eukaryota</taxon>
        <taxon>Fungi</taxon>
        <taxon>Dikarya</taxon>
        <taxon>Ascomycota</taxon>
        <taxon>Pezizomycotina</taxon>
        <taxon>Dothideomycetes</taxon>
        <taxon>Dothideomycetes incertae sedis</taxon>
        <taxon>Botryosphaeriales</taxon>
        <taxon>Aplosporellaceae</taxon>
        <taxon>Aplosporella</taxon>
    </lineage>
</organism>
<dbReference type="Proteomes" id="UP000799438">
    <property type="component" value="Unassembled WGS sequence"/>
</dbReference>
<evidence type="ECO:0000313" key="2">
    <source>
        <dbReference type="Proteomes" id="UP000799438"/>
    </source>
</evidence>
<dbReference type="RefSeq" id="XP_033393414.1">
    <property type="nucleotide sequence ID" value="XM_033537432.1"/>
</dbReference>